<dbReference type="SUPFAM" id="SSF102198">
    <property type="entry name" value="Putative cyclase"/>
    <property type="match status" value="1"/>
</dbReference>
<dbReference type="Proteomes" id="UP000488506">
    <property type="component" value="Unassembled WGS sequence"/>
</dbReference>
<reference evidence="1 2" key="1">
    <citation type="submission" date="2019-12" db="EMBL/GenBank/DDBJ databases">
        <authorList>
            <person name="Wolfe R."/>
            <person name="Danczak R."/>
            <person name="Wilkins M."/>
        </authorList>
    </citation>
    <scope>NUCLEOTIDE SEQUENCE [LARGE SCALE GENOMIC DNA]</scope>
    <source>
        <strain evidence="1">X2_MaxBin.013</strain>
    </source>
</reference>
<organism evidence="1 2">
    <name type="scientific">Candidatus Saganbacteria bacterium</name>
    <dbReference type="NCBI Taxonomy" id="2575572"/>
    <lineage>
        <taxon>Bacteria</taxon>
        <taxon>Bacillati</taxon>
        <taxon>Saganbacteria</taxon>
    </lineage>
</organism>
<evidence type="ECO:0000313" key="1">
    <source>
        <dbReference type="EMBL" id="KAF0135204.1"/>
    </source>
</evidence>
<dbReference type="InterPro" id="IPR037175">
    <property type="entry name" value="KFase_sf"/>
</dbReference>
<proteinExistence type="predicted"/>
<gene>
    <name evidence="1" type="ORF">FD145_30</name>
</gene>
<dbReference type="Pfam" id="PF04199">
    <property type="entry name" value="Cyclase"/>
    <property type="match status" value="1"/>
</dbReference>
<evidence type="ECO:0000313" key="2">
    <source>
        <dbReference type="Proteomes" id="UP000488506"/>
    </source>
</evidence>
<accession>A0A833L2I3</accession>
<dbReference type="Gene3D" id="3.50.30.50">
    <property type="entry name" value="Putative cyclase"/>
    <property type="match status" value="1"/>
</dbReference>
<protein>
    <submittedName>
        <fullName evidence="1">Metal-dependent hydrolase</fullName>
    </submittedName>
</protein>
<comment type="caution">
    <text evidence="1">The sequence shown here is derived from an EMBL/GenBank/DDBJ whole genome shotgun (WGS) entry which is preliminary data.</text>
</comment>
<dbReference type="InterPro" id="IPR007325">
    <property type="entry name" value="KFase/CYL"/>
</dbReference>
<dbReference type="AlphaFoldDB" id="A0A833L2I3"/>
<dbReference type="EMBL" id="WPAF01000001">
    <property type="protein sequence ID" value="KAF0135204.1"/>
    <property type="molecule type" value="Genomic_DNA"/>
</dbReference>
<dbReference type="PANTHER" id="PTHR31118">
    <property type="entry name" value="CYCLASE-LIKE PROTEIN 2"/>
    <property type="match status" value="1"/>
</dbReference>
<dbReference type="GO" id="GO:0004061">
    <property type="term" value="F:arylformamidase activity"/>
    <property type="evidence" value="ECO:0007669"/>
    <property type="project" value="InterPro"/>
</dbReference>
<dbReference type="GO" id="GO:0019441">
    <property type="term" value="P:L-tryptophan catabolic process to kynurenine"/>
    <property type="evidence" value="ECO:0007669"/>
    <property type="project" value="InterPro"/>
</dbReference>
<sequence>MNKYLKISYDLTPDMPIFENNPSNKYKEVNSFKKGDNWSSASVTIFTHNGTHIDAPYHFYPRGKKIGDYQIKEFIFNRCSVLDIVKKVGESINANDLCGGEDKKCDLLLIRTGFGRKRKESAYIHNGPWLHPEATDVILKNYPKLKAIGIDTISIASPQHLKKGEAAHRILLKKVMIIEDLNLEIVPERIKRIFVIPLFVKDVDSMPCTAFAEVEE</sequence>
<dbReference type="PANTHER" id="PTHR31118:SF32">
    <property type="entry name" value="KYNURENINE FORMAMIDASE"/>
    <property type="match status" value="1"/>
</dbReference>
<keyword evidence="1" id="KW-0378">Hydrolase</keyword>
<name>A0A833L2I3_UNCSA</name>